<dbReference type="InterPro" id="IPR000182">
    <property type="entry name" value="GNAT_dom"/>
</dbReference>
<evidence type="ECO:0000259" key="5">
    <source>
        <dbReference type="PROSITE" id="PS51186"/>
    </source>
</evidence>
<protein>
    <submittedName>
        <fullName evidence="6">GNAT family N-acetyltransferase</fullName>
    </submittedName>
</protein>
<comment type="subunit">
    <text evidence="4">Homohexamer; trimer of dimers.</text>
</comment>
<dbReference type="Pfam" id="PF13527">
    <property type="entry name" value="Acetyltransf_9"/>
    <property type="match status" value="1"/>
</dbReference>
<dbReference type="PANTHER" id="PTHR37817">
    <property type="entry name" value="N-ACETYLTRANSFERASE EIS"/>
    <property type="match status" value="1"/>
</dbReference>
<feature type="active site" description="Proton donor" evidence="4">
    <location>
        <position position="123"/>
    </location>
</feature>
<gene>
    <name evidence="6" type="ORF">FPZ12_037480</name>
</gene>
<dbReference type="InterPro" id="IPR016181">
    <property type="entry name" value="Acyl_CoA_acyltransferase"/>
</dbReference>
<dbReference type="GO" id="GO:0034069">
    <property type="term" value="F:aminoglycoside N-acetyltransferase activity"/>
    <property type="evidence" value="ECO:0007669"/>
    <property type="project" value="TreeGrafter"/>
</dbReference>
<dbReference type="HAMAP" id="MF_01812">
    <property type="entry name" value="Eis"/>
    <property type="match status" value="1"/>
</dbReference>
<dbReference type="PANTHER" id="PTHR37817:SF1">
    <property type="entry name" value="N-ACETYLTRANSFERASE EIS"/>
    <property type="match status" value="1"/>
</dbReference>
<keyword evidence="2 4" id="KW-0808">Transferase</keyword>
<dbReference type="Gene3D" id="3.30.1050.10">
    <property type="entry name" value="SCP2 sterol-binding domain"/>
    <property type="match status" value="1"/>
</dbReference>
<reference evidence="6" key="1">
    <citation type="submission" date="2019-09" db="EMBL/GenBank/DDBJ databases">
        <authorList>
            <person name="Teo W.F.A."/>
            <person name="Duangmal K."/>
        </authorList>
    </citation>
    <scope>NUCLEOTIDE SEQUENCE [LARGE SCALE GENOMIC DNA]</scope>
    <source>
        <strain evidence="6">K81G1</strain>
    </source>
</reference>
<feature type="active site" description="Proton acceptor; via carboxylate" evidence="4">
    <location>
        <position position="398"/>
    </location>
</feature>
<dbReference type="InterPro" id="IPR051554">
    <property type="entry name" value="Acetyltransferase_Eis"/>
</dbReference>
<dbReference type="Pfam" id="PF17668">
    <property type="entry name" value="Acetyltransf_17"/>
    <property type="match status" value="1"/>
</dbReference>
<dbReference type="InterPro" id="IPR041380">
    <property type="entry name" value="Acetyltransf_17"/>
</dbReference>
<feature type="binding site" evidence="4">
    <location>
        <begin position="118"/>
        <end position="119"/>
    </location>
    <ligand>
        <name>acetyl-CoA</name>
        <dbReference type="ChEBI" id="CHEBI:57288"/>
    </ligand>
</feature>
<evidence type="ECO:0000313" key="6">
    <source>
        <dbReference type="EMBL" id="KAA9152180.1"/>
    </source>
</evidence>
<sequence length="398" mass="43971">MSDYTVRALRPDEIRAAADLFRTTLHILAVSDEDLPYAERMHQPGRTFGAFDGELIGTARSFDAELTVPGGKRLPMGAVTGVGVRPDRTRRGVLSELMRTQLTEFTERGVPLAALYASEAVIYNRFGYGVSTVTQHFRIDRRRARLRDGVPSGGRVDLLRLDTELDRLAELYEQFPHRAGMMTRPPYWWAGFERHLRRPESPVQAIVHSGPEGVDGYAVYTVERKAWDQPSTLDVVSLQYANDEAFAGLWRYLLAVDLVDTIELGGRPPDDPTPLLFADPRVCAVTGGGDDLWLRLVDVGQALAAREYEGEPVVLEVADRVLERNSGRYRVSADGAERTDEPAELTLGVDALAMLYFGAWKASALAGVGRIGATGPDALRHADRLFATRASGWCGTHF</sequence>
<dbReference type="EMBL" id="VMNW02000091">
    <property type="protein sequence ID" value="KAA9152180.1"/>
    <property type="molecule type" value="Genomic_DNA"/>
</dbReference>
<dbReference type="OrthoDB" id="8399956at2"/>
<dbReference type="Pfam" id="PF13530">
    <property type="entry name" value="SCP2_2"/>
    <property type="match status" value="1"/>
</dbReference>
<feature type="domain" description="N-acetyltransferase" evidence="5">
    <location>
        <begin position="4"/>
        <end position="149"/>
    </location>
</feature>
<dbReference type="InterPro" id="IPR036527">
    <property type="entry name" value="SCP2_sterol-bd_dom_sf"/>
</dbReference>
<dbReference type="SUPFAM" id="SSF55718">
    <property type="entry name" value="SCP-like"/>
    <property type="match status" value="1"/>
</dbReference>
<dbReference type="GO" id="GO:0030649">
    <property type="term" value="P:aminoglycoside antibiotic catabolic process"/>
    <property type="evidence" value="ECO:0007669"/>
    <property type="project" value="TreeGrafter"/>
</dbReference>
<dbReference type="InterPro" id="IPR022902">
    <property type="entry name" value="NAcTrfase_Eis"/>
</dbReference>
<evidence type="ECO:0000256" key="3">
    <source>
        <dbReference type="ARBA" id="ARBA00023315"/>
    </source>
</evidence>
<accession>A0A5N0US30</accession>
<evidence type="ECO:0000256" key="2">
    <source>
        <dbReference type="ARBA" id="ARBA00022679"/>
    </source>
</evidence>
<feature type="binding site" evidence="4">
    <location>
        <begin position="90"/>
        <end position="95"/>
    </location>
    <ligand>
        <name>acetyl-CoA</name>
        <dbReference type="ChEBI" id="CHEBI:57288"/>
    </ligand>
</feature>
<organism evidence="6 7">
    <name type="scientific">Amycolatopsis acidicola</name>
    <dbReference type="NCBI Taxonomy" id="2596893"/>
    <lineage>
        <taxon>Bacteria</taxon>
        <taxon>Bacillati</taxon>
        <taxon>Actinomycetota</taxon>
        <taxon>Actinomycetes</taxon>
        <taxon>Pseudonocardiales</taxon>
        <taxon>Pseudonocardiaceae</taxon>
        <taxon>Amycolatopsis</taxon>
    </lineage>
</organism>
<dbReference type="SUPFAM" id="SSF55729">
    <property type="entry name" value="Acyl-CoA N-acyltransferases (Nat)"/>
    <property type="match status" value="1"/>
</dbReference>
<dbReference type="AlphaFoldDB" id="A0A5N0US30"/>
<dbReference type="Gene3D" id="3.40.630.30">
    <property type="match status" value="2"/>
</dbReference>
<evidence type="ECO:0000256" key="1">
    <source>
        <dbReference type="ARBA" id="ARBA00009213"/>
    </source>
</evidence>
<evidence type="ECO:0000313" key="7">
    <source>
        <dbReference type="Proteomes" id="UP000319769"/>
    </source>
</evidence>
<keyword evidence="7" id="KW-1185">Reference proteome</keyword>
<comment type="caution">
    <text evidence="6">The sequence shown here is derived from an EMBL/GenBank/DDBJ whole genome shotgun (WGS) entry which is preliminary data.</text>
</comment>
<dbReference type="InterPro" id="IPR025559">
    <property type="entry name" value="Eis_dom"/>
</dbReference>
<comment type="similarity">
    <text evidence="1 4">Belongs to the acetyltransferase Eis family.</text>
</comment>
<dbReference type="NCBIfam" id="NF002367">
    <property type="entry name" value="PRK01346.1-4"/>
    <property type="match status" value="1"/>
</dbReference>
<keyword evidence="3 4" id="KW-0012">Acyltransferase</keyword>
<evidence type="ECO:0000256" key="4">
    <source>
        <dbReference type="HAMAP-Rule" id="MF_01812"/>
    </source>
</evidence>
<dbReference type="PROSITE" id="PS51186">
    <property type="entry name" value="GNAT"/>
    <property type="match status" value="1"/>
</dbReference>
<dbReference type="RefSeq" id="WP_144758598.1">
    <property type="nucleotide sequence ID" value="NZ_VMNW02000091.1"/>
</dbReference>
<dbReference type="Proteomes" id="UP000319769">
    <property type="component" value="Unassembled WGS sequence"/>
</dbReference>
<proteinExistence type="inferred from homology"/>
<feature type="binding site" evidence="4">
    <location>
        <begin position="82"/>
        <end position="84"/>
    </location>
    <ligand>
        <name>acetyl-CoA</name>
        <dbReference type="ChEBI" id="CHEBI:57288"/>
    </ligand>
</feature>
<name>A0A5N0US30_9PSEU</name>